<evidence type="ECO:0000313" key="6">
    <source>
        <dbReference type="Proteomes" id="UP000587586"/>
    </source>
</evidence>
<dbReference type="PROSITE" id="PS50088">
    <property type="entry name" value="ANK_REPEAT"/>
    <property type="match status" value="1"/>
</dbReference>
<feature type="repeat" description="ANK" evidence="3">
    <location>
        <begin position="36"/>
        <end position="68"/>
    </location>
</feature>
<keyword evidence="2 3" id="KW-0040">ANK repeat</keyword>
<dbReference type="InterPro" id="IPR036770">
    <property type="entry name" value="Ankyrin_rpt-contain_sf"/>
</dbReference>
<evidence type="ECO:0000256" key="1">
    <source>
        <dbReference type="ARBA" id="ARBA00022737"/>
    </source>
</evidence>
<keyword evidence="1" id="KW-0677">Repeat</keyword>
<dbReference type="EMBL" id="BLXZ01000004">
    <property type="protein sequence ID" value="GFO68779.1"/>
    <property type="molecule type" value="Genomic_DNA"/>
</dbReference>
<organism evidence="5 6">
    <name type="scientific">Geomonas limicola</name>
    <dbReference type="NCBI Taxonomy" id="2740186"/>
    <lineage>
        <taxon>Bacteria</taxon>
        <taxon>Pseudomonadati</taxon>
        <taxon>Thermodesulfobacteriota</taxon>
        <taxon>Desulfuromonadia</taxon>
        <taxon>Geobacterales</taxon>
        <taxon>Geobacteraceae</taxon>
        <taxon>Geomonas</taxon>
    </lineage>
</organism>
<dbReference type="PANTHER" id="PTHR24171">
    <property type="entry name" value="ANKYRIN REPEAT DOMAIN-CONTAINING PROTEIN 39-RELATED"/>
    <property type="match status" value="1"/>
</dbReference>
<dbReference type="SUPFAM" id="SSF48403">
    <property type="entry name" value="Ankyrin repeat"/>
    <property type="match status" value="1"/>
</dbReference>
<evidence type="ECO:0000256" key="3">
    <source>
        <dbReference type="PROSITE-ProRule" id="PRU00023"/>
    </source>
</evidence>
<dbReference type="InterPro" id="IPR002110">
    <property type="entry name" value="Ankyrin_rpt"/>
</dbReference>
<name>A0A6V8NC47_9BACT</name>
<dbReference type="GO" id="GO:0004842">
    <property type="term" value="F:ubiquitin-protein transferase activity"/>
    <property type="evidence" value="ECO:0007669"/>
    <property type="project" value="TreeGrafter"/>
</dbReference>
<dbReference type="PANTHER" id="PTHR24171:SF8">
    <property type="entry name" value="BRCA1-ASSOCIATED RING DOMAIN PROTEIN 1"/>
    <property type="match status" value="1"/>
</dbReference>
<dbReference type="AlphaFoldDB" id="A0A6V8NC47"/>
<feature type="transmembrane region" description="Helical" evidence="4">
    <location>
        <begin position="281"/>
        <end position="298"/>
    </location>
</feature>
<keyword evidence="4" id="KW-0812">Transmembrane</keyword>
<dbReference type="PROSITE" id="PS50297">
    <property type="entry name" value="ANK_REP_REGION"/>
    <property type="match status" value="1"/>
</dbReference>
<proteinExistence type="predicted"/>
<dbReference type="Proteomes" id="UP000587586">
    <property type="component" value="Unassembled WGS sequence"/>
</dbReference>
<gene>
    <name evidence="5" type="ORF">GMLC_23580</name>
</gene>
<keyword evidence="6" id="KW-1185">Reference proteome</keyword>
<comment type="caution">
    <text evidence="5">The sequence shown here is derived from an EMBL/GenBank/DDBJ whole genome shotgun (WGS) entry which is preliminary data.</text>
</comment>
<accession>A0A6V8NC47</accession>
<keyword evidence="4" id="KW-1133">Transmembrane helix</keyword>
<evidence type="ECO:0000313" key="5">
    <source>
        <dbReference type="EMBL" id="GFO68779.1"/>
    </source>
</evidence>
<dbReference type="SMART" id="SM00248">
    <property type="entry name" value="ANK"/>
    <property type="match status" value="2"/>
</dbReference>
<evidence type="ECO:0000256" key="4">
    <source>
        <dbReference type="SAM" id="Phobius"/>
    </source>
</evidence>
<reference evidence="6" key="1">
    <citation type="submission" date="2020-06" db="EMBL/GenBank/DDBJ databases">
        <title>Draft genomic sequecing of Geomonas sp. Red745.</title>
        <authorList>
            <person name="Itoh H."/>
            <person name="Xu Z.X."/>
            <person name="Ushijima N."/>
            <person name="Masuda Y."/>
            <person name="Shiratori Y."/>
            <person name="Senoo K."/>
        </authorList>
    </citation>
    <scope>NUCLEOTIDE SEQUENCE [LARGE SCALE GENOMIC DNA]</scope>
    <source>
        <strain evidence="6">Red745</strain>
    </source>
</reference>
<dbReference type="Gene3D" id="1.25.40.20">
    <property type="entry name" value="Ankyrin repeat-containing domain"/>
    <property type="match status" value="1"/>
</dbReference>
<sequence length="303" mass="34145">MTNDRYELHAAIAADKFFIVGKLIENGAFVNCQNEQGDTPLHIAVQKKNSHYIRLLITNGADVELPNSEGKTPLDIARTLKPKLLKEMDEAKKFVRPGLGSLPIYQDSLRTLELIQPDVAQAHVQDSRLTILILSHISQTFNSEENAKGPSSLNYWTNAARRELFANVGIYQTECRVEGDTFIAPHVLKITNAGIEPPTLFFYSGKLLHSGYLEFTKLVTLANICNSLEINEYLSLEESIPLEPYLEYKGSDNSGVSLQELIKKHKKKVAATIRDTKINNFFISFFNALLFAVAVYLFRRCQH</sequence>
<evidence type="ECO:0000256" key="2">
    <source>
        <dbReference type="ARBA" id="ARBA00023043"/>
    </source>
</evidence>
<keyword evidence="4" id="KW-0472">Membrane</keyword>
<dbReference type="GO" id="GO:0085020">
    <property type="term" value="P:protein K6-linked ubiquitination"/>
    <property type="evidence" value="ECO:0007669"/>
    <property type="project" value="TreeGrafter"/>
</dbReference>
<dbReference type="RefSeq" id="WP_183361328.1">
    <property type="nucleotide sequence ID" value="NZ_BLXZ01000004.1"/>
</dbReference>
<dbReference type="Pfam" id="PF12796">
    <property type="entry name" value="Ank_2"/>
    <property type="match status" value="1"/>
</dbReference>
<protein>
    <submittedName>
        <fullName evidence="5">Uncharacterized protein</fullName>
    </submittedName>
</protein>